<dbReference type="GO" id="GO:0071973">
    <property type="term" value="P:bacterial-type flagellum-dependent cell motility"/>
    <property type="evidence" value="ECO:0007669"/>
    <property type="project" value="InterPro"/>
</dbReference>
<evidence type="ECO:0000256" key="1">
    <source>
        <dbReference type="SAM" id="Coils"/>
    </source>
</evidence>
<dbReference type="GO" id="GO:0009288">
    <property type="term" value="C:bacterial-type flagellum"/>
    <property type="evidence" value="ECO:0007669"/>
    <property type="project" value="InterPro"/>
</dbReference>
<reference evidence="2" key="1">
    <citation type="submission" date="2020-09" db="EMBL/GenBank/DDBJ databases">
        <title>Desulfogranum mesoprofundum gen. nov., sp. nov., a novel mesophilic, sulfate-reducing chemolithoautotroph isolated from a deep-sea hydrothermal vent chimney in the Suiyo Seamount.</title>
        <authorList>
            <person name="Hashimoto Y."/>
            <person name="Nakagawa S."/>
        </authorList>
    </citation>
    <scope>NUCLEOTIDE SEQUENCE</scope>
    <source>
        <strain evidence="2">KT2</strain>
    </source>
</reference>
<organism evidence="2 3">
    <name type="scientific">Desulfomarina profundi</name>
    <dbReference type="NCBI Taxonomy" id="2772557"/>
    <lineage>
        <taxon>Bacteria</taxon>
        <taxon>Pseudomonadati</taxon>
        <taxon>Thermodesulfobacteriota</taxon>
        <taxon>Desulfobulbia</taxon>
        <taxon>Desulfobulbales</taxon>
        <taxon>Desulfobulbaceae</taxon>
        <taxon>Desulfomarina</taxon>
    </lineage>
</organism>
<keyword evidence="1" id="KW-0175">Coiled coil</keyword>
<dbReference type="AlphaFoldDB" id="A0A8D5FKD6"/>
<sequence length="147" mass="17697">MEMKPFRFNTILNYRKRLEDLAVTRLKEARNAQQIVLLKLKNAEKQLSQLIDDLDALQKEPLSILDLIHYENRITYMKKNISAIRKTVKEKTDLVELERKNLLRKTQERQIMESLKERQNKAWQEYLNKKEIAMLDELAVTRHDFEI</sequence>
<feature type="coiled-coil region" evidence="1">
    <location>
        <begin position="26"/>
        <end position="60"/>
    </location>
</feature>
<name>A0A8D5FKD6_9BACT</name>
<protein>
    <recommendedName>
        <fullName evidence="4">Flagellar FliJ protein</fullName>
    </recommendedName>
</protein>
<keyword evidence="3" id="KW-1185">Reference proteome</keyword>
<dbReference type="RefSeq" id="WP_228856724.1">
    <property type="nucleotide sequence ID" value="NZ_AP024086.1"/>
</dbReference>
<evidence type="ECO:0008006" key="4">
    <source>
        <dbReference type="Google" id="ProtNLM"/>
    </source>
</evidence>
<accession>A0A8D5FKD6</accession>
<dbReference type="KEGG" id="dbk:DGMP_13010"/>
<proteinExistence type="predicted"/>
<dbReference type="Proteomes" id="UP000826725">
    <property type="component" value="Chromosome"/>
</dbReference>
<gene>
    <name evidence="2" type="ORF">DGMP_13010</name>
</gene>
<dbReference type="NCBIfam" id="TIGR02473">
    <property type="entry name" value="flagell_FliJ"/>
    <property type="match status" value="1"/>
</dbReference>
<dbReference type="Pfam" id="PF02050">
    <property type="entry name" value="FliJ"/>
    <property type="match status" value="1"/>
</dbReference>
<evidence type="ECO:0000313" key="2">
    <source>
        <dbReference type="EMBL" id="BCL60608.1"/>
    </source>
</evidence>
<dbReference type="InterPro" id="IPR012823">
    <property type="entry name" value="Flagell_FliJ"/>
</dbReference>
<evidence type="ECO:0000313" key="3">
    <source>
        <dbReference type="Proteomes" id="UP000826725"/>
    </source>
</evidence>
<dbReference type="EMBL" id="AP024086">
    <property type="protein sequence ID" value="BCL60608.1"/>
    <property type="molecule type" value="Genomic_DNA"/>
</dbReference>